<reference evidence="1 2" key="1">
    <citation type="submission" date="2018-08" db="EMBL/GenBank/DDBJ databases">
        <title>Genome and evolution of the arbuscular mycorrhizal fungus Diversispora epigaea (formerly Glomus versiforme) and its bacterial endosymbionts.</title>
        <authorList>
            <person name="Sun X."/>
            <person name="Fei Z."/>
            <person name="Harrison M."/>
        </authorList>
    </citation>
    <scope>NUCLEOTIDE SEQUENCE [LARGE SCALE GENOMIC DNA]</scope>
    <source>
        <strain evidence="1 2">IT104</strain>
    </source>
</reference>
<keyword evidence="2" id="KW-1185">Reference proteome</keyword>
<dbReference type="EMBL" id="PQFF01000381">
    <property type="protein sequence ID" value="RHZ54049.1"/>
    <property type="molecule type" value="Genomic_DNA"/>
</dbReference>
<gene>
    <name evidence="1" type="ORF">Glove_431g18</name>
</gene>
<dbReference type="Proteomes" id="UP000266861">
    <property type="component" value="Unassembled WGS sequence"/>
</dbReference>
<evidence type="ECO:0000313" key="2">
    <source>
        <dbReference type="Proteomes" id="UP000266861"/>
    </source>
</evidence>
<proteinExistence type="predicted"/>
<comment type="caution">
    <text evidence="1">The sequence shown here is derived from an EMBL/GenBank/DDBJ whole genome shotgun (WGS) entry which is preliminary data.</text>
</comment>
<organism evidence="1 2">
    <name type="scientific">Diversispora epigaea</name>
    <dbReference type="NCBI Taxonomy" id="1348612"/>
    <lineage>
        <taxon>Eukaryota</taxon>
        <taxon>Fungi</taxon>
        <taxon>Fungi incertae sedis</taxon>
        <taxon>Mucoromycota</taxon>
        <taxon>Glomeromycotina</taxon>
        <taxon>Glomeromycetes</taxon>
        <taxon>Diversisporales</taxon>
        <taxon>Diversisporaceae</taxon>
        <taxon>Diversispora</taxon>
    </lineage>
</organism>
<dbReference type="AlphaFoldDB" id="A0A397GUS7"/>
<name>A0A397GUS7_9GLOM</name>
<sequence length="83" mass="9890">MSKKLKYLIFFFSNLRGPCYMLKYFEMSPMNKSFLIQSNNKELNATNKLTNIIMHKKMQRHIFKVYIASKMNSPDLPILGFDF</sequence>
<protein>
    <submittedName>
        <fullName evidence="1">Uncharacterized protein</fullName>
    </submittedName>
</protein>
<evidence type="ECO:0000313" key="1">
    <source>
        <dbReference type="EMBL" id="RHZ54049.1"/>
    </source>
</evidence>
<accession>A0A397GUS7</accession>